<proteinExistence type="inferred from homology"/>
<evidence type="ECO:0000313" key="3">
    <source>
        <dbReference type="Proteomes" id="UP001307608"/>
    </source>
</evidence>
<dbReference type="InterPro" id="IPR027396">
    <property type="entry name" value="DsrEFH-like"/>
</dbReference>
<reference evidence="2 3" key="1">
    <citation type="submission" date="2023-01" db="EMBL/GenBank/DDBJ databases">
        <title>Complete genome sequence of Marinomonas pontica strain 200518_36.</title>
        <authorList>
            <person name="Ueki S."/>
            <person name="Gajardo G."/>
            <person name="Maruyama F."/>
        </authorList>
    </citation>
    <scope>NUCLEOTIDE SEQUENCE [LARGE SCALE GENOMIC DNA]</scope>
    <source>
        <strain evidence="2 3">200518_36</strain>
    </source>
</reference>
<protein>
    <recommendedName>
        <fullName evidence="4">Sulfurtransferase complex subunit TusC</fullName>
    </recommendedName>
</protein>
<evidence type="ECO:0000313" key="2">
    <source>
        <dbReference type="EMBL" id="BDX03533.1"/>
    </source>
</evidence>
<dbReference type="Pfam" id="PF02635">
    <property type="entry name" value="DsrE"/>
    <property type="match status" value="1"/>
</dbReference>
<gene>
    <name evidence="2" type="ORF">MACH16_22810</name>
</gene>
<comment type="similarity">
    <text evidence="1">Belongs to the DsrF/TusC family.</text>
</comment>
<dbReference type="InterPro" id="IPR003787">
    <property type="entry name" value="Sulphur_relay_DsrE/F-like"/>
</dbReference>
<evidence type="ECO:0008006" key="4">
    <source>
        <dbReference type="Google" id="ProtNLM"/>
    </source>
</evidence>
<dbReference type="PROSITE" id="PS51257">
    <property type="entry name" value="PROKAR_LIPOPROTEIN"/>
    <property type="match status" value="1"/>
</dbReference>
<dbReference type="PANTHER" id="PTHR38780">
    <property type="entry name" value="PROTEIN TUSC"/>
    <property type="match status" value="1"/>
</dbReference>
<dbReference type="InterPro" id="IPR017462">
    <property type="entry name" value="Sulphur_relay_TusC/DsrF"/>
</dbReference>
<accession>A0ABM8FHP5</accession>
<sequence length="115" mass="12966">MKHTLIHLNASPYTSLACKEGLDLALVLATFEQPVDLCLSGAAVAILSDNQQPTPEHGKNLHKLLAGLEFYDIENVYIEKANAQLESNTTWQGVQPLDEVEWQTMFSQYQQVFRF</sequence>
<dbReference type="Gene3D" id="3.40.1260.10">
    <property type="entry name" value="DsrEFH-like"/>
    <property type="match status" value="1"/>
</dbReference>
<evidence type="ECO:0000256" key="1">
    <source>
        <dbReference type="ARBA" id="ARBA00005996"/>
    </source>
</evidence>
<keyword evidence="3" id="KW-1185">Reference proteome</keyword>
<dbReference type="PANTHER" id="PTHR38780:SF1">
    <property type="entry name" value="PROTEIN TUSC"/>
    <property type="match status" value="1"/>
</dbReference>
<dbReference type="EMBL" id="AP027271">
    <property type="protein sequence ID" value="BDX03533.1"/>
    <property type="molecule type" value="Genomic_DNA"/>
</dbReference>
<dbReference type="RefSeq" id="WP_265729524.1">
    <property type="nucleotide sequence ID" value="NZ_AP027271.1"/>
</dbReference>
<dbReference type="SUPFAM" id="SSF75169">
    <property type="entry name" value="DsrEFH-like"/>
    <property type="match status" value="1"/>
</dbReference>
<dbReference type="Proteomes" id="UP001307608">
    <property type="component" value="Chromosome"/>
</dbReference>
<name>A0ABM8FHP5_9GAMM</name>
<organism evidence="2 3">
    <name type="scientific">Marinomonas pontica</name>
    <dbReference type="NCBI Taxonomy" id="264739"/>
    <lineage>
        <taxon>Bacteria</taxon>
        <taxon>Pseudomonadati</taxon>
        <taxon>Pseudomonadota</taxon>
        <taxon>Gammaproteobacteria</taxon>
        <taxon>Oceanospirillales</taxon>
        <taxon>Oceanospirillaceae</taxon>
        <taxon>Marinomonas</taxon>
    </lineage>
</organism>